<reference evidence="1 2" key="1">
    <citation type="submission" date="2013-11" db="EMBL/GenBank/DDBJ databases">
        <title>Draft genome of the bovine lungworm Dictyocaulus viviparus.</title>
        <authorList>
            <person name="Mitreva M."/>
        </authorList>
    </citation>
    <scope>NUCLEOTIDE SEQUENCE [LARGE SCALE GENOMIC DNA]</scope>
    <source>
        <strain evidence="1 2">HannoverDv2000</strain>
    </source>
</reference>
<evidence type="ECO:0000313" key="1">
    <source>
        <dbReference type="EMBL" id="KJH46586.1"/>
    </source>
</evidence>
<keyword evidence="2" id="KW-1185">Reference proteome</keyword>
<name>A0A0D8XW45_DICVI</name>
<dbReference type="EMBL" id="KN716345">
    <property type="protein sequence ID" value="KJH46586.1"/>
    <property type="molecule type" value="Genomic_DNA"/>
</dbReference>
<sequence>MEQNTNYQPVQHGLNFALRKQGCAYDDSIIQSGLLVYCVSTSTLSDRERLSLERTELLDRTYFSPPRPRIEQITVTPIP</sequence>
<accession>A0A0D8XW45</accession>
<proteinExistence type="predicted"/>
<protein>
    <submittedName>
        <fullName evidence="1">Uncharacterized protein</fullName>
    </submittedName>
</protein>
<reference evidence="2" key="2">
    <citation type="journal article" date="2016" name="Sci. Rep.">
        <title>Dictyocaulus viviparus genome, variome and transcriptome elucidate lungworm biology and support future intervention.</title>
        <authorList>
            <person name="McNulty S.N."/>
            <person name="Strube C."/>
            <person name="Rosa B.A."/>
            <person name="Martin J.C."/>
            <person name="Tyagi R."/>
            <person name="Choi Y.J."/>
            <person name="Wang Q."/>
            <person name="Hallsworth Pepin K."/>
            <person name="Zhang X."/>
            <person name="Ozersky P."/>
            <person name="Wilson R.K."/>
            <person name="Sternberg P.W."/>
            <person name="Gasser R.B."/>
            <person name="Mitreva M."/>
        </authorList>
    </citation>
    <scope>NUCLEOTIDE SEQUENCE [LARGE SCALE GENOMIC DNA]</scope>
    <source>
        <strain evidence="2">HannoverDv2000</strain>
    </source>
</reference>
<dbReference type="Proteomes" id="UP000053766">
    <property type="component" value="Unassembled WGS sequence"/>
</dbReference>
<dbReference type="AlphaFoldDB" id="A0A0D8XW45"/>
<organism evidence="1 2">
    <name type="scientific">Dictyocaulus viviparus</name>
    <name type="common">Bovine lungworm</name>
    <dbReference type="NCBI Taxonomy" id="29172"/>
    <lineage>
        <taxon>Eukaryota</taxon>
        <taxon>Metazoa</taxon>
        <taxon>Ecdysozoa</taxon>
        <taxon>Nematoda</taxon>
        <taxon>Chromadorea</taxon>
        <taxon>Rhabditida</taxon>
        <taxon>Rhabditina</taxon>
        <taxon>Rhabditomorpha</taxon>
        <taxon>Strongyloidea</taxon>
        <taxon>Metastrongylidae</taxon>
        <taxon>Dictyocaulus</taxon>
    </lineage>
</organism>
<evidence type="ECO:0000313" key="2">
    <source>
        <dbReference type="Proteomes" id="UP000053766"/>
    </source>
</evidence>
<gene>
    <name evidence="1" type="ORF">DICVIV_07369</name>
</gene>